<feature type="compositionally biased region" description="Basic and acidic residues" evidence="1">
    <location>
        <begin position="487"/>
        <end position="496"/>
    </location>
</feature>
<feature type="region of interest" description="Disordered" evidence="1">
    <location>
        <begin position="273"/>
        <end position="509"/>
    </location>
</feature>
<feature type="transmembrane region" description="Helical" evidence="2">
    <location>
        <begin position="670"/>
        <end position="692"/>
    </location>
</feature>
<dbReference type="InParanoid" id="A0A0Q9WZE8"/>
<feature type="compositionally biased region" description="Acidic residues" evidence="1">
    <location>
        <begin position="319"/>
        <end position="336"/>
    </location>
</feature>
<keyword evidence="2" id="KW-0812">Transmembrane</keyword>
<evidence type="ECO:0000313" key="4">
    <source>
        <dbReference type="Proteomes" id="UP000007798"/>
    </source>
</evidence>
<keyword evidence="4" id="KW-1185">Reference proteome</keyword>
<evidence type="ECO:0000256" key="1">
    <source>
        <dbReference type="SAM" id="MobiDB-lite"/>
    </source>
</evidence>
<keyword evidence="2" id="KW-0472">Membrane</keyword>
<feature type="region of interest" description="Disordered" evidence="1">
    <location>
        <begin position="565"/>
        <end position="610"/>
    </location>
</feature>
<sequence length="695" mass="79474">MEYKRDLRSSRKTNECRKAQPILNCVNHCLPGQGQGQWQAIPIAEPCPAINQRQARGQWRAIAVSEPCSCIPLAAPVEPCHPCVYNLGPPICPQPDVNKMYSCRKVCCMVENIPCPTTSTPTPPSPKPEEPKPEMIMEFAQTDISYDPNMSMNDQSMQWPEDPKLREINIKEIEVETREIRHRTGEREFEVVHRIASTKIPEDGGEPVTEYQEVTERKSPEEMELLNAQLPNSTKTILKNESQAKSLSKQVSLHAYMMPDKSETTIEDEVLLQTNSNPEENEPSVKRRKFGKLEDEDDENVPLRFRAASVRKHRYITETEMEIPMEDDEQDEDEEEQMQKGQEKRRKSSSTSPRDGQNHLMPRTSSLASPTETERTRLRSSRASSTEDAQKYSKRRRSSPASPPNKSIRNRASSPSASRATMRRDSARVSSSKNKRDPDDVLQREVTSSPDRNYEITRKVQDIEMSSVGSGVPFHVMPQDDQLNTEETSRRIHNDDELTENYEQQEINKDNYRSASQINEDAVPDEGVAGAASALLIRRHYTKETESKLPGDLLTKKNIISESTSEHRVKRYSTEPEEPEEPKPELEPEPQPSPKPRKRRVPKKPAKSKYPSNDIVPRCLSSLYLFLCHALLSRISLLRDALLFTLWLWWSIYLFTFTSSINLLKAHLKLLDYIIIMIIILILILIVCAFLGNKD</sequence>
<gene>
    <name evidence="3" type="primary">Dwil\GK26931</name>
    <name evidence="3" type="ORF">Dwil_GK26931</name>
</gene>
<dbReference type="AlphaFoldDB" id="A0A0Q9WZE8"/>
<name>A0A0Q9WZE8_DROWI</name>
<organism evidence="3 4">
    <name type="scientific">Drosophila willistoni</name>
    <name type="common">Fruit fly</name>
    <dbReference type="NCBI Taxonomy" id="7260"/>
    <lineage>
        <taxon>Eukaryota</taxon>
        <taxon>Metazoa</taxon>
        <taxon>Ecdysozoa</taxon>
        <taxon>Arthropoda</taxon>
        <taxon>Hexapoda</taxon>
        <taxon>Insecta</taxon>
        <taxon>Pterygota</taxon>
        <taxon>Neoptera</taxon>
        <taxon>Endopterygota</taxon>
        <taxon>Diptera</taxon>
        <taxon>Brachycera</taxon>
        <taxon>Muscomorpha</taxon>
        <taxon>Ephydroidea</taxon>
        <taxon>Drosophilidae</taxon>
        <taxon>Drosophila</taxon>
        <taxon>Sophophora</taxon>
    </lineage>
</organism>
<dbReference type="Proteomes" id="UP000007798">
    <property type="component" value="Unassembled WGS sequence"/>
</dbReference>
<keyword evidence="2" id="KW-1133">Transmembrane helix</keyword>
<accession>A0A0Q9WZE8</accession>
<evidence type="ECO:0000313" key="3">
    <source>
        <dbReference type="EMBL" id="KRF97804.1"/>
    </source>
</evidence>
<feature type="compositionally biased region" description="Basic and acidic residues" evidence="1">
    <location>
        <begin position="434"/>
        <end position="443"/>
    </location>
</feature>
<feature type="compositionally biased region" description="Basic and acidic residues" evidence="1">
    <location>
        <begin position="452"/>
        <end position="462"/>
    </location>
</feature>
<feature type="compositionally biased region" description="Low complexity" evidence="1">
    <location>
        <begin position="404"/>
        <end position="420"/>
    </location>
</feature>
<protein>
    <submittedName>
        <fullName evidence="3">Uncharacterized protein</fullName>
    </submittedName>
</protein>
<evidence type="ECO:0000256" key="2">
    <source>
        <dbReference type="SAM" id="Phobius"/>
    </source>
</evidence>
<dbReference type="EMBL" id="CH963848">
    <property type="protein sequence ID" value="KRF97804.1"/>
    <property type="molecule type" value="Genomic_DNA"/>
</dbReference>
<feature type="transmembrane region" description="Helical" evidence="2">
    <location>
        <begin position="644"/>
        <end position="664"/>
    </location>
</feature>
<reference evidence="3 4" key="1">
    <citation type="journal article" date="2007" name="Nature">
        <title>Evolution of genes and genomes on the Drosophila phylogeny.</title>
        <authorList>
            <consortium name="Drosophila 12 Genomes Consortium"/>
            <person name="Clark A.G."/>
            <person name="Eisen M.B."/>
            <person name="Smith D.R."/>
            <person name="Bergman C.M."/>
            <person name="Oliver B."/>
            <person name="Markow T.A."/>
            <person name="Kaufman T.C."/>
            <person name="Kellis M."/>
            <person name="Gelbart W."/>
            <person name="Iyer V.N."/>
            <person name="Pollard D.A."/>
            <person name="Sackton T.B."/>
            <person name="Larracuente A.M."/>
            <person name="Singh N.D."/>
            <person name="Abad J.P."/>
            <person name="Abt D.N."/>
            <person name="Adryan B."/>
            <person name="Aguade M."/>
            <person name="Akashi H."/>
            <person name="Anderson W.W."/>
            <person name="Aquadro C.F."/>
            <person name="Ardell D.H."/>
            <person name="Arguello R."/>
            <person name="Artieri C.G."/>
            <person name="Barbash D.A."/>
            <person name="Barker D."/>
            <person name="Barsanti P."/>
            <person name="Batterham P."/>
            <person name="Batzoglou S."/>
            <person name="Begun D."/>
            <person name="Bhutkar A."/>
            <person name="Blanco E."/>
            <person name="Bosak S.A."/>
            <person name="Bradley R.K."/>
            <person name="Brand A.D."/>
            <person name="Brent M.R."/>
            <person name="Brooks A.N."/>
            <person name="Brown R.H."/>
            <person name="Butlin R.K."/>
            <person name="Caggese C."/>
            <person name="Calvi B.R."/>
            <person name="Bernardo de Carvalho A."/>
            <person name="Caspi A."/>
            <person name="Castrezana S."/>
            <person name="Celniker S.E."/>
            <person name="Chang J.L."/>
            <person name="Chapple C."/>
            <person name="Chatterji S."/>
            <person name="Chinwalla A."/>
            <person name="Civetta A."/>
            <person name="Clifton S.W."/>
            <person name="Comeron J.M."/>
            <person name="Costello J.C."/>
            <person name="Coyne J.A."/>
            <person name="Daub J."/>
            <person name="David R.G."/>
            <person name="Delcher A.L."/>
            <person name="Delehaunty K."/>
            <person name="Do C.B."/>
            <person name="Ebling H."/>
            <person name="Edwards K."/>
            <person name="Eickbush T."/>
            <person name="Evans J.D."/>
            <person name="Filipski A."/>
            <person name="Findeiss S."/>
            <person name="Freyhult E."/>
            <person name="Fulton L."/>
            <person name="Fulton R."/>
            <person name="Garcia A.C."/>
            <person name="Gardiner A."/>
            <person name="Garfield D.A."/>
            <person name="Garvin B.E."/>
            <person name="Gibson G."/>
            <person name="Gilbert D."/>
            <person name="Gnerre S."/>
            <person name="Godfrey J."/>
            <person name="Good R."/>
            <person name="Gotea V."/>
            <person name="Gravely B."/>
            <person name="Greenberg A.J."/>
            <person name="Griffiths-Jones S."/>
            <person name="Gross S."/>
            <person name="Guigo R."/>
            <person name="Gustafson E.A."/>
            <person name="Haerty W."/>
            <person name="Hahn M.W."/>
            <person name="Halligan D.L."/>
            <person name="Halpern A.L."/>
            <person name="Halter G.M."/>
            <person name="Han M.V."/>
            <person name="Heger A."/>
            <person name="Hillier L."/>
            <person name="Hinrichs A.S."/>
            <person name="Holmes I."/>
            <person name="Hoskins R.A."/>
            <person name="Hubisz M.J."/>
            <person name="Hultmark D."/>
            <person name="Huntley M.A."/>
            <person name="Jaffe D.B."/>
            <person name="Jagadeeshan S."/>
            <person name="Jeck W.R."/>
            <person name="Johnson J."/>
            <person name="Jones C.D."/>
            <person name="Jordan W.C."/>
            <person name="Karpen G.H."/>
            <person name="Kataoka E."/>
            <person name="Keightley P.D."/>
            <person name="Kheradpour P."/>
            <person name="Kirkness E.F."/>
            <person name="Koerich L.B."/>
            <person name="Kristiansen K."/>
            <person name="Kudrna D."/>
            <person name="Kulathinal R.J."/>
            <person name="Kumar S."/>
            <person name="Kwok R."/>
            <person name="Lander E."/>
            <person name="Langley C.H."/>
            <person name="Lapoint R."/>
            <person name="Lazzaro B.P."/>
            <person name="Lee S.J."/>
            <person name="Levesque L."/>
            <person name="Li R."/>
            <person name="Lin C.F."/>
            <person name="Lin M.F."/>
            <person name="Lindblad-Toh K."/>
            <person name="Llopart A."/>
            <person name="Long M."/>
            <person name="Low L."/>
            <person name="Lozovsky E."/>
            <person name="Lu J."/>
            <person name="Luo M."/>
            <person name="Machado C.A."/>
            <person name="Makalowski W."/>
            <person name="Marzo M."/>
            <person name="Matsuda M."/>
            <person name="Matzkin L."/>
            <person name="McAllister B."/>
            <person name="McBride C.S."/>
            <person name="McKernan B."/>
            <person name="McKernan K."/>
            <person name="Mendez-Lago M."/>
            <person name="Minx P."/>
            <person name="Mollenhauer M.U."/>
            <person name="Montooth K."/>
            <person name="Mount S.M."/>
            <person name="Mu X."/>
            <person name="Myers E."/>
            <person name="Negre B."/>
            <person name="Newfeld S."/>
            <person name="Nielsen R."/>
            <person name="Noor M.A."/>
            <person name="O'Grady P."/>
            <person name="Pachter L."/>
            <person name="Papaceit M."/>
            <person name="Parisi M.J."/>
            <person name="Parisi M."/>
            <person name="Parts L."/>
            <person name="Pedersen J.S."/>
            <person name="Pesole G."/>
            <person name="Phillippy A.M."/>
            <person name="Ponting C.P."/>
            <person name="Pop M."/>
            <person name="Porcelli D."/>
            <person name="Powell J.R."/>
            <person name="Prohaska S."/>
            <person name="Pruitt K."/>
            <person name="Puig M."/>
            <person name="Quesneville H."/>
            <person name="Ram K.R."/>
            <person name="Rand D."/>
            <person name="Rasmussen M.D."/>
            <person name="Reed L.K."/>
            <person name="Reenan R."/>
            <person name="Reily A."/>
            <person name="Remington K.A."/>
            <person name="Rieger T.T."/>
            <person name="Ritchie M.G."/>
            <person name="Robin C."/>
            <person name="Rogers Y.H."/>
            <person name="Rohde C."/>
            <person name="Rozas J."/>
            <person name="Rubenfield M.J."/>
            <person name="Ruiz A."/>
            <person name="Russo S."/>
            <person name="Salzberg S.L."/>
            <person name="Sanchez-Gracia A."/>
            <person name="Saranga D.J."/>
            <person name="Sato H."/>
            <person name="Schaeffer S.W."/>
            <person name="Schatz M.C."/>
            <person name="Schlenke T."/>
            <person name="Schwartz R."/>
            <person name="Segarra C."/>
            <person name="Singh R.S."/>
            <person name="Sirot L."/>
            <person name="Sirota M."/>
            <person name="Sisneros N.B."/>
            <person name="Smith C.D."/>
            <person name="Smith T.F."/>
            <person name="Spieth J."/>
            <person name="Stage D.E."/>
            <person name="Stark A."/>
            <person name="Stephan W."/>
            <person name="Strausberg R.L."/>
            <person name="Strempel S."/>
            <person name="Sturgill D."/>
            <person name="Sutton G."/>
            <person name="Sutton G.G."/>
            <person name="Tao W."/>
            <person name="Teichmann S."/>
            <person name="Tobari Y.N."/>
            <person name="Tomimura Y."/>
            <person name="Tsolas J.M."/>
            <person name="Valente V.L."/>
            <person name="Venter E."/>
            <person name="Venter J.C."/>
            <person name="Vicario S."/>
            <person name="Vieira F.G."/>
            <person name="Vilella A.J."/>
            <person name="Villasante A."/>
            <person name="Walenz B."/>
            <person name="Wang J."/>
            <person name="Wasserman M."/>
            <person name="Watts T."/>
            <person name="Wilson D."/>
            <person name="Wilson R.K."/>
            <person name="Wing R.A."/>
            <person name="Wolfner M.F."/>
            <person name="Wong A."/>
            <person name="Wong G.K."/>
            <person name="Wu C.I."/>
            <person name="Wu G."/>
            <person name="Yamamoto D."/>
            <person name="Yang H.P."/>
            <person name="Yang S.P."/>
            <person name="Yorke J.A."/>
            <person name="Yoshida K."/>
            <person name="Zdobnov E."/>
            <person name="Zhang P."/>
            <person name="Zhang Y."/>
            <person name="Zimin A.V."/>
            <person name="Baldwin J."/>
            <person name="Abdouelleil A."/>
            <person name="Abdulkadir J."/>
            <person name="Abebe A."/>
            <person name="Abera B."/>
            <person name="Abreu J."/>
            <person name="Acer S.C."/>
            <person name="Aftuck L."/>
            <person name="Alexander A."/>
            <person name="An P."/>
            <person name="Anderson E."/>
            <person name="Anderson S."/>
            <person name="Arachi H."/>
            <person name="Azer M."/>
            <person name="Bachantsang P."/>
            <person name="Barry A."/>
            <person name="Bayul T."/>
            <person name="Berlin A."/>
            <person name="Bessette D."/>
            <person name="Bloom T."/>
            <person name="Blye J."/>
            <person name="Boguslavskiy L."/>
            <person name="Bonnet C."/>
            <person name="Boukhgalter B."/>
            <person name="Bourzgui I."/>
            <person name="Brown A."/>
            <person name="Cahill P."/>
            <person name="Channer S."/>
            <person name="Cheshatsang Y."/>
            <person name="Chuda L."/>
            <person name="Citroen M."/>
            <person name="Collymore A."/>
            <person name="Cooke P."/>
            <person name="Costello M."/>
            <person name="D'Aco K."/>
            <person name="Daza R."/>
            <person name="De Haan G."/>
            <person name="DeGray S."/>
            <person name="DeMaso C."/>
            <person name="Dhargay N."/>
            <person name="Dooley K."/>
            <person name="Dooley E."/>
            <person name="Doricent M."/>
            <person name="Dorje P."/>
            <person name="Dorjee K."/>
            <person name="Dupes A."/>
            <person name="Elong R."/>
            <person name="Falk J."/>
            <person name="Farina A."/>
            <person name="Faro S."/>
            <person name="Ferguson D."/>
            <person name="Fisher S."/>
            <person name="Foley C.D."/>
            <person name="Franke A."/>
            <person name="Friedrich D."/>
            <person name="Gadbois L."/>
            <person name="Gearin G."/>
            <person name="Gearin C.R."/>
            <person name="Giannoukos G."/>
            <person name="Goode T."/>
            <person name="Graham J."/>
            <person name="Grandbois E."/>
            <person name="Grewal S."/>
            <person name="Gyaltsen K."/>
            <person name="Hafez N."/>
            <person name="Hagos B."/>
            <person name="Hall J."/>
            <person name="Henson C."/>
            <person name="Hollinger A."/>
            <person name="Honan T."/>
            <person name="Huard M.D."/>
            <person name="Hughes L."/>
            <person name="Hurhula B."/>
            <person name="Husby M.E."/>
            <person name="Kamat A."/>
            <person name="Kanga B."/>
            <person name="Kashin S."/>
            <person name="Khazanovich D."/>
            <person name="Kisner P."/>
            <person name="Lance K."/>
            <person name="Lara M."/>
            <person name="Lee W."/>
            <person name="Lennon N."/>
            <person name="Letendre F."/>
            <person name="LeVine R."/>
            <person name="Lipovsky A."/>
            <person name="Liu X."/>
            <person name="Liu J."/>
            <person name="Liu S."/>
            <person name="Lokyitsang T."/>
            <person name="Lokyitsang Y."/>
            <person name="Lubonja R."/>
            <person name="Lui A."/>
            <person name="MacDonald P."/>
            <person name="Magnisalis V."/>
            <person name="Maru K."/>
            <person name="Matthews C."/>
            <person name="McCusker W."/>
            <person name="McDonough S."/>
            <person name="Mehta T."/>
            <person name="Meldrim J."/>
            <person name="Meneus L."/>
            <person name="Mihai O."/>
            <person name="Mihalev A."/>
            <person name="Mihova T."/>
            <person name="Mittelman R."/>
            <person name="Mlenga V."/>
            <person name="Montmayeur A."/>
            <person name="Mulrain L."/>
            <person name="Navidi A."/>
            <person name="Naylor J."/>
            <person name="Negash T."/>
            <person name="Nguyen T."/>
            <person name="Nguyen N."/>
            <person name="Nicol R."/>
            <person name="Norbu C."/>
            <person name="Norbu N."/>
            <person name="Novod N."/>
            <person name="O'Neill B."/>
            <person name="Osman S."/>
            <person name="Markiewicz E."/>
            <person name="Oyono O.L."/>
            <person name="Patti C."/>
            <person name="Phunkhang P."/>
            <person name="Pierre F."/>
            <person name="Priest M."/>
            <person name="Raghuraman S."/>
            <person name="Rege F."/>
            <person name="Reyes R."/>
            <person name="Rise C."/>
            <person name="Rogov P."/>
            <person name="Ross K."/>
            <person name="Ryan E."/>
            <person name="Settipalli S."/>
            <person name="Shea T."/>
            <person name="Sherpa N."/>
            <person name="Shi L."/>
            <person name="Shih D."/>
            <person name="Sparrow T."/>
            <person name="Spaulding J."/>
            <person name="Stalker J."/>
            <person name="Stange-Thomann N."/>
            <person name="Stavropoulos S."/>
            <person name="Stone C."/>
            <person name="Strader C."/>
            <person name="Tesfaye S."/>
            <person name="Thomson T."/>
            <person name="Thoulutsang Y."/>
            <person name="Thoulutsang D."/>
            <person name="Topham K."/>
            <person name="Topping I."/>
            <person name="Tsamla T."/>
            <person name="Vassiliev H."/>
            <person name="Vo A."/>
            <person name="Wangchuk T."/>
            <person name="Wangdi T."/>
            <person name="Weiand M."/>
            <person name="Wilkinson J."/>
            <person name="Wilson A."/>
            <person name="Yadav S."/>
            <person name="Young G."/>
            <person name="Yu Q."/>
            <person name="Zembek L."/>
            <person name="Zhong D."/>
            <person name="Zimmer A."/>
            <person name="Zwirko Z."/>
            <person name="Jaffe D.B."/>
            <person name="Alvarez P."/>
            <person name="Brockman W."/>
            <person name="Butler J."/>
            <person name="Chin C."/>
            <person name="Gnerre S."/>
            <person name="Grabherr M."/>
            <person name="Kleber M."/>
            <person name="Mauceli E."/>
            <person name="MacCallum I."/>
        </authorList>
    </citation>
    <scope>NUCLEOTIDE SEQUENCE [LARGE SCALE GENOMIC DNA]</scope>
    <source>
        <strain evidence="4">Tucson 14030-0811.24</strain>
    </source>
</reference>
<feature type="compositionally biased region" description="Basic residues" evidence="1">
    <location>
        <begin position="595"/>
        <end position="607"/>
    </location>
</feature>
<proteinExistence type="predicted"/>